<dbReference type="GO" id="GO:0019005">
    <property type="term" value="C:SCF ubiquitin ligase complex"/>
    <property type="evidence" value="ECO:0007669"/>
    <property type="project" value="InterPro"/>
</dbReference>
<name>A0A0M3J649_ANISI</name>
<evidence type="ECO:0000259" key="2">
    <source>
        <dbReference type="PROSITE" id="PS50181"/>
    </source>
</evidence>
<dbReference type="SUPFAM" id="SSF82171">
    <property type="entry name" value="DPP6 N-terminal domain-like"/>
    <property type="match status" value="1"/>
</dbReference>
<dbReference type="WBParaSite" id="ASIM_0000303301-mRNA-1">
    <property type="protein sequence ID" value="ASIM_0000303301-mRNA-1"/>
    <property type="gene ID" value="ASIM_0000303301"/>
</dbReference>
<dbReference type="SMART" id="SM00256">
    <property type="entry name" value="FBOX"/>
    <property type="match status" value="1"/>
</dbReference>
<organism evidence="5">
    <name type="scientific">Anisakis simplex</name>
    <name type="common">Herring worm</name>
    <dbReference type="NCBI Taxonomy" id="6269"/>
    <lineage>
        <taxon>Eukaryota</taxon>
        <taxon>Metazoa</taxon>
        <taxon>Ecdysozoa</taxon>
        <taxon>Nematoda</taxon>
        <taxon>Chromadorea</taxon>
        <taxon>Rhabditida</taxon>
        <taxon>Spirurina</taxon>
        <taxon>Ascaridomorpha</taxon>
        <taxon>Ascaridoidea</taxon>
        <taxon>Anisakidae</taxon>
        <taxon>Anisakis</taxon>
        <taxon>Anisakis simplex complex</taxon>
    </lineage>
</organism>
<evidence type="ECO:0000313" key="5">
    <source>
        <dbReference type="WBParaSite" id="ASIM_0000303301-mRNA-1"/>
    </source>
</evidence>
<dbReference type="OrthoDB" id="192402at2759"/>
<dbReference type="Gene3D" id="2.130.10.10">
    <property type="entry name" value="YVTN repeat-like/Quinoprotein amine dehydrogenase"/>
    <property type="match status" value="1"/>
</dbReference>
<dbReference type="PROSITE" id="PS50294">
    <property type="entry name" value="WD_REPEATS_REGION"/>
    <property type="match status" value="1"/>
</dbReference>
<accession>A0A0M3J649</accession>
<evidence type="ECO:0000256" key="1">
    <source>
        <dbReference type="PROSITE-ProRule" id="PRU00221"/>
    </source>
</evidence>
<reference evidence="5" key="1">
    <citation type="submission" date="2017-02" db="UniProtKB">
        <authorList>
            <consortium name="WormBaseParasite"/>
        </authorList>
    </citation>
    <scope>IDENTIFICATION</scope>
</reference>
<dbReference type="Pfam" id="PF00400">
    <property type="entry name" value="WD40"/>
    <property type="match status" value="1"/>
</dbReference>
<keyword evidence="4" id="KW-1185">Reference proteome</keyword>
<dbReference type="Proteomes" id="UP000267096">
    <property type="component" value="Unassembled WGS sequence"/>
</dbReference>
<dbReference type="Pfam" id="PF12937">
    <property type="entry name" value="F-box-like"/>
    <property type="match status" value="1"/>
</dbReference>
<dbReference type="PROSITE" id="PS50181">
    <property type="entry name" value="FBOX"/>
    <property type="match status" value="1"/>
</dbReference>
<dbReference type="EMBL" id="UYRR01004121">
    <property type="protein sequence ID" value="VDK20771.1"/>
    <property type="molecule type" value="Genomic_DNA"/>
</dbReference>
<evidence type="ECO:0000313" key="4">
    <source>
        <dbReference type="Proteomes" id="UP000267096"/>
    </source>
</evidence>
<dbReference type="InterPro" id="IPR001680">
    <property type="entry name" value="WD40_rpt"/>
</dbReference>
<dbReference type="SMART" id="SM00320">
    <property type="entry name" value="WD40"/>
    <property type="match status" value="1"/>
</dbReference>
<dbReference type="SUPFAM" id="SSF81383">
    <property type="entry name" value="F-box domain"/>
    <property type="match status" value="1"/>
</dbReference>
<sequence>MTATWGELPTEILISIMSYLDAKELARMGNVNYHWKRVCEDDSLWRPLLIRDYLLPRDTNLKVYDRWVDEYKLLKFDSPINLSENLRDCPQGITNVAFSPDGKLFCTTANDGSFKIWTATRPTYLIHERYLDESLGWERALFSKFSADSKSLLVSGIKQNQNGEIAVFTIDGTFANHIFEYFLPDERTITIDSNSVDAFKEQIRAIFAADEAEVHFSSRVKNNPADVNACWYNNSHLIISDLFTFNHNLLFSSIIGSSISLLWICSGASALNETNESVLKPLLRIPNQRGGYCQMFEIAQYIPTRLRSVVYLSRQAALEKTVLTIF</sequence>
<dbReference type="PROSITE" id="PS50082">
    <property type="entry name" value="WD_REPEATS_2"/>
    <property type="match status" value="1"/>
</dbReference>
<evidence type="ECO:0000313" key="3">
    <source>
        <dbReference type="EMBL" id="VDK20771.1"/>
    </source>
</evidence>
<reference evidence="3 4" key="2">
    <citation type="submission" date="2018-11" db="EMBL/GenBank/DDBJ databases">
        <authorList>
            <consortium name="Pathogen Informatics"/>
        </authorList>
    </citation>
    <scope>NUCLEOTIDE SEQUENCE [LARGE SCALE GENOMIC DNA]</scope>
</reference>
<dbReference type="GO" id="GO:0016567">
    <property type="term" value="P:protein ubiquitination"/>
    <property type="evidence" value="ECO:0007669"/>
    <property type="project" value="InterPro"/>
</dbReference>
<dbReference type="InterPro" id="IPR036047">
    <property type="entry name" value="F-box-like_dom_sf"/>
</dbReference>
<keyword evidence="1" id="KW-0853">WD repeat</keyword>
<dbReference type="InterPro" id="IPR015943">
    <property type="entry name" value="WD40/YVTN_repeat-like_dom_sf"/>
</dbReference>
<dbReference type="AlphaFoldDB" id="A0A0M3J649"/>
<feature type="repeat" description="WD" evidence="1">
    <location>
        <begin position="86"/>
        <end position="117"/>
    </location>
</feature>
<dbReference type="PANTHER" id="PTHR20995">
    <property type="entry name" value="F-BOX/WD REPEAT-CONTAINING PROTEIN 5"/>
    <property type="match status" value="1"/>
</dbReference>
<dbReference type="PANTHER" id="PTHR20995:SF17">
    <property type="entry name" value="F-BOX_WD REPEAT-CONTAINING PROTEIN 5"/>
    <property type="match status" value="1"/>
</dbReference>
<protein>
    <submittedName>
        <fullName evidence="5">Fbw5 (inferred by orthology to a D. melanogaster protein)</fullName>
    </submittedName>
</protein>
<dbReference type="InterPro" id="IPR001810">
    <property type="entry name" value="F-box_dom"/>
</dbReference>
<feature type="domain" description="F-box" evidence="2">
    <location>
        <begin position="2"/>
        <end position="48"/>
    </location>
</feature>
<dbReference type="Gene3D" id="1.20.1280.50">
    <property type="match status" value="1"/>
</dbReference>
<dbReference type="InterPro" id="IPR042508">
    <property type="entry name" value="FBXW5"/>
</dbReference>
<dbReference type="GO" id="GO:0080008">
    <property type="term" value="C:Cul4-RING E3 ubiquitin ligase complex"/>
    <property type="evidence" value="ECO:0007669"/>
    <property type="project" value="InterPro"/>
</dbReference>
<proteinExistence type="predicted"/>
<gene>
    <name evidence="3" type="ORF">ASIM_LOCUS2882</name>
</gene>